<name>A0A811RNB2_9POAL</name>
<dbReference type="InterPro" id="IPR013150">
    <property type="entry name" value="TFIIB_cyclin"/>
</dbReference>
<dbReference type="GO" id="GO:0005634">
    <property type="term" value="C:nucleus"/>
    <property type="evidence" value="ECO:0007669"/>
    <property type="project" value="TreeGrafter"/>
</dbReference>
<comment type="similarity">
    <text evidence="1">Belongs to the TFIIB family.</text>
</comment>
<dbReference type="GO" id="GO:0070897">
    <property type="term" value="P:transcription preinitiation complex assembly"/>
    <property type="evidence" value="ECO:0007669"/>
    <property type="project" value="InterPro"/>
</dbReference>
<dbReference type="PROSITE" id="PS00782">
    <property type="entry name" value="TFIIB"/>
    <property type="match status" value="1"/>
</dbReference>
<evidence type="ECO:0000256" key="3">
    <source>
        <dbReference type="ARBA" id="ARBA00023015"/>
    </source>
</evidence>
<evidence type="ECO:0000256" key="4">
    <source>
        <dbReference type="ARBA" id="ARBA00023163"/>
    </source>
</evidence>
<dbReference type="GO" id="GO:0017025">
    <property type="term" value="F:TBP-class protein binding"/>
    <property type="evidence" value="ECO:0007669"/>
    <property type="project" value="InterPro"/>
</dbReference>
<protein>
    <recommendedName>
        <fullName evidence="6">Transcription factor TFIIB cyclin-like domain-containing protein</fullName>
    </recommendedName>
</protein>
<organism evidence="7 8">
    <name type="scientific">Miscanthus lutarioriparius</name>
    <dbReference type="NCBI Taxonomy" id="422564"/>
    <lineage>
        <taxon>Eukaryota</taxon>
        <taxon>Viridiplantae</taxon>
        <taxon>Streptophyta</taxon>
        <taxon>Embryophyta</taxon>
        <taxon>Tracheophyta</taxon>
        <taxon>Spermatophyta</taxon>
        <taxon>Magnoliopsida</taxon>
        <taxon>Liliopsida</taxon>
        <taxon>Poales</taxon>
        <taxon>Poaceae</taxon>
        <taxon>PACMAD clade</taxon>
        <taxon>Panicoideae</taxon>
        <taxon>Andropogonodae</taxon>
        <taxon>Andropogoneae</taxon>
        <taxon>Saccharinae</taxon>
        <taxon>Miscanthus</taxon>
    </lineage>
</organism>
<dbReference type="PRINTS" id="PR00685">
    <property type="entry name" value="TIFACTORIIB"/>
</dbReference>
<keyword evidence="2" id="KW-0677">Repeat</keyword>
<evidence type="ECO:0000313" key="7">
    <source>
        <dbReference type="EMBL" id="CAD6271305.1"/>
    </source>
</evidence>
<keyword evidence="4" id="KW-0804">Transcription</keyword>
<dbReference type="Proteomes" id="UP000604825">
    <property type="component" value="Unassembled WGS sequence"/>
</dbReference>
<dbReference type="Pfam" id="PF00382">
    <property type="entry name" value="TFIIB"/>
    <property type="match status" value="1"/>
</dbReference>
<sequence length="228" mass="24117">MGYNSEAYRAIADMSAPVGIAAGARDCAVEVFMMEERKGKAHHYYTKGAGKSGDALYATCLYVACRRADAPRTFKELAAATRDGPAARKDIGNLIALIGKRLGDGASGENMDIGVVRAADYVERVSSLLGMGEAEARAVQEAAWCGGCRTVSTCGATRIPPPSPSSTWPWNARPAPGGQSGTCPRPPASPRTPSSMRTGNSARTPTCSAAELGRHYWLCLYIFPFGYS</sequence>
<dbReference type="InterPro" id="IPR000812">
    <property type="entry name" value="TFIIB"/>
</dbReference>
<feature type="region of interest" description="Disordered" evidence="5">
    <location>
        <begin position="159"/>
        <end position="204"/>
    </location>
</feature>
<proteinExistence type="inferred from homology"/>
<dbReference type="PANTHER" id="PTHR11618:SF76">
    <property type="entry name" value="PLANT-SPECIFIC TFIIB-RELATED PROTEIN 2"/>
    <property type="match status" value="1"/>
</dbReference>
<accession>A0A811RNB2</accession>
<dbReference type="Gene3D" id="1.10.472.10">
    <property type="entry name" value="Cyclin-like"/>
    <property type="match status" value="1"/>
</dbReference>
<evidence type="ECO:0000259" key="6">
    <source>
        <dbReference type="Pfam" id="PF00382"/>
    </source>
</evidence>
<evidence type="ECO:0000256" key="5">
    <source>
        <dbReference type="SAM" id="MobiDB-lite"/>
    </source>
</evidence>
<comment type="caution">
    <text evidence="7">The sequence shown here is derived from an EMBL/GenBank/DDBJ whole genome shotgun (WGS) entry which is preliminary data.</text>
</comment>
<gene>
    <name evidence="7" type="ORF">NCGR_LOCUS54591</name>
</gene>
<dbReference type="GO" id="GO:0097550">
    <property type="term" value="C:transcription preinitiation complex"/>
    <property type="evidence" value="ECO:0007669"/>
    <property type="project" value="TreeGrafter"/>
</dbReference>
<dbReference type="EMBL" id="CAJGYO010000016">
    <property type="protein sequence ID" value="CAD6271305.1"/>
    <property type="molecule type" value="Genomic_DNA"/>
</dbReference>
<dbReference type="SUPFAM" id="SSF47954">
    <property type="entry name" value="Cyclin-like"/>
    <property type="match status" value="1"/>
</dbReference>
<dbReference type="InterPro" id="IPR023486">
    <property type="entry name" value="TFIIB_CS"/>
</dbReference>
<dbReference type="AlphaFoldDB" id="A0A811RNB2"/>
<dbReference type="PANTHER" id="PTHR11618">
    <property type="entry name" value="TRANSCRIPTION INITIATION FACTOR IIB-RELATED"/>
    <property type="match status" value="1"/>
</dbReference>
<evidence type="ECO:0000313" key="8">
    <source>
        <dbReference type="Proteomes" id="UP000604825"/>
    </source>
</evidence>
<evidence type="ECO:0000256" key="1">
    <source>
        <dbReference type="ARBA" id="ARBA00010857"/>
    </source>
</evidence>
<keyword evidence="3" id="KW-0805">Transcription regulation</keyword>
<feature type="domain" description="Transcription factor TFIIB cyclin-like" evidence="6">
    <location>
        <begin position="6"/>
        <end position="80"/>
    </location>
</feature>
<dbReference type="OrthoDB" id="25790at2759"/>
<reference evidence="7" key="1">
    <citation type="submission" date="2020-10" db="EMBL/GenBank/DDBJ databases">
        <authorList>
            <person name="Han B."/>
            <person name="Lu T."/>
            <person name="Zhao Q."/>
            <person name="Huang X."/>
            <person name="Zhao Y."/>
        </authorList>
    </citation>
    <scope>NUCLEOTIDE SEQUENCE</scope>
</reference>
<dbReference type="InterPro" id="IPR036915">
    <property type="entry name" value="Cyclin-like_sf"/>
</dbReference>
<evidence type="ECO:0000256" key="2">
    <source>
        <dbReference type="ARBA" id="ARBA00022737"/>
    </source>
</evidence>
<keyword evidence="8" id="KW-1185">Reference proteome</keyword>